<dbReference type="Proteomes" id="UP001057402">
    <property type="component" value="Chromosome 10"/>
</dbReference>
<comment type="caution">
    <text evidence="1">The sequence shown here is derived from an EMBL/GenBank/DDBJ whole genome shotgun (WGS) entry which is preliminary data.</text>
</comment>
<evidence type="ECO:0000313" key="2">
    <source>
        <dbReference type="Proteomes" id="UP001057402"/>
    </source>
</evidence>
<sequence>MENNFILAAAGIQPQSMPDMQSWQCPPPDPMFHPNGWDSPAFNATVPSPPGSDPRYVCNDSALIRELVGKLGVFGGDPEEIAGSSCYSTPLGSPPNFGPKTNLAEFAADPGFVERAAKFSCFGSRSFNGRSGGVEFPRGQFAAARDVKLGRVSSSPSLNGLGVGPRLGIIEVGGSLRPLERIDSMELPEEESSVIEPVPSLETGTRGSGESNPRKRKGAANRGKANAAKGTGNSSAKRCKSDEGEDGMKKEGNVVDEEAGEKKNKDEGKQPEPPKDYIHVRARRGQATDSHSLAERVRREKISERMKLLQDLVPGCNKVTGKALMLDEIINYVQSLQRQVEFLSMKLASVNTSLDLADSLMSKDHRHHHQMYTPPQMYEGEAPPPPPSSSNDLHRLNPHRQLDSHFAPPSDLQYGGGGGVGYSGGGGGDDLHTIVQMGLGQSSLQHTTTTTTSSSFDPQLFHY</sequence>
<protein>
    <submittedName>
        <fullName evidence="1">Uncharacterized protein</fullName>
    </submittedName>
</protein>
<proteinExistence type="predicted"/>
<organism evidence="1 2">
    <name type="scientific">Melastoma candidum</name>
    <dbReference type="NCBI Taxonomy" id="119954"/>
    <lineage>
        <taxon>Eukaryota</taxon>
        <taxon>Viridiplantae</taxon>
        <taxon>Streptophyta</taxon>
        <taxon>Embryophyta</taxon>
        <taxon>Tracheophyta</taxon>
        <taxon>Spermatophyta</taxon>
        <taxon>Magnoliopsida</taxon>
        <taxon>eudicotyledons</taxon>
        <taxon>Gunneridae</taxon>
        <taxon>Pentapetalae</taxon>
        <taxon>rosids</taxon>
        <taxon>malvids</taxon>
        <taxon>Myrtales</taxon>
        <taxon>Melastomataceae</taxon>
        <taxon>Melastomatoideae</taxon>
        <taxon>Melastomateae</taxon>
        <taxon>Melastoma</taxon>
    </lineage>
</organism>
<keyword evidence="2" id="KW-1185">Reference proteome</keyword>
<gene>
    <name evidence="1" type="ORF">MLD38_032915</name>
</gene>
<dbReference type="EMBL" id="CM042889">
    <property type="protein sequence ID" value="KAI4319297.1"/>
    <property type="molecule type" value="Genomic_DNA"/>
</dbReference>
<accession>A0ACB9M526</accession>
<reference evidence="2" key="1">
    <citation type="journal article" date="2023" name="Front. Plant Sci.">
        <title>Chromosomal-level genome assembly of Melastoma candidum provides insights into trichome evolution.</title>
        <authorList>
            <person name="Zhong Y."/>
            <person name="Wu W."/>
            <person name="Sun C."/>
            <person name="Zou P."/>
            <person name="Liu Y."/>
            <person name="Dai S."/>
            <person name="Zhou R."/>
        </authorList>
    </citation>
    <scope>NUCLEOTIDE SEQUENCE [LARGE SCALE GENOMIC DNA]</scope>
</reference>
<evidence type="ECO:0000313" key="1">
    <source>
        <dbReference type="EMBL" id="KAI4319297.1"/>
    </source>
</evidence>
<name>A0ACB9M526_9MYRT</name>